<dbReference type="PANTHER" id="PTHR35546:SF126">
    <property type="entry name" value="F-BOX DOMAIN-CONTAINING PROTEIN"/>
    <property type="match status" value="1"/>
</dbReference>
<reference evidence="2" key="3">
    <citation type="journal article" date="2017" name="Nature">
        <title>Genome sequence of the progenitor of the wheat D genome Aegilops tauschii.</title>
        <authorList>
            <person name="Luo M.C."/>
            <person name="Gu Y.Q."/>
            <person name="Puiu D."/>
            <person name="Wang H."/>
            <person name="Twardziok S.O."/>
            <person name="Deal K.R."/>
            <person name="Huo N."/>
            <person name="Zhu T."/>
            <person name="Wang L."/>
            <person name="Wang Y."/>
            <person name="McGuire P.E."/>
            <person name="Liu S."/>
            <person name="Long H."/>
            <person name="Ramasamy R.K."/>
            <person name="Rodriguez J.C."/>
            <person name="Van S.L."/>
            <person name="Yuan L."/>
            <person name="Wang Z."/>
            <person name="Xia Z."/>
            <person name="Xiao L."/>
            <person name="Anderson O.D."/>
            <person name="Ouyang S."/>
            <person name="Liang Y."/>
            <person name="Zimin A.V."/>
            <person name="Pertea G."/>
            <person name="Qi P."/>
            <person name="Bennetzen J.L."/>
            <person name="Dai X."/>
            <person name="Dawson M.W."/>
            <person name="Muller H.G."/>
            <person name="Kugler K."/>
            <person name="Rivarola-Duarte L."/>
            <person name="Spannagl M."/>
            <person name="Mayer K.F.X."/>
            <person name="Lu F.H."/>
            <person name="Bevan M.W."/>
            <person name="Leroy P."/>
            <person name="Li P."/>
            <person name="You F.M."/>
            <person name="Sun Q."/>
            <person name="Liu Z."/>
            <person name="Lyons E."/>
            <person name="Wicker T."/>
            <person name="Salzberg S.L."/>
            <person name="Devos K.M."/>
            <person name="Dvorak J."/>
        </authorList>
    </citation>
    <scope>NUCLEOTIDE SEQUENCE [LARGE SCALE GENOMIC DNA]</scope>
    <source>
        <strain evidence="2">cv. AL8/78</strain>
    </source>
</reference>
<reference evidence="2" key="5">
    <citation type="journal article" date="2021" name="G3 (Bethesda)">
        <title>Aegilops tauschii genome assembly Aet v5.0 features greater sequence contiguity and improved annotation.</title>
        <authorList>
            <person name="Wang L."/>
            <person name="Zhu T."/>
            <person name="Rodriguez J.C."/>
            <person name="Deal K.R."/>
            <person name="Dubcovsky J."/>
            <person name="McGuire P.E."/>
            <person name="Lux T."/>
            <person name="Spannagl M."/>
            <person name="Mayer K.F.X."/>
            <person name="Baldrich P."/>
            <person name="Meyers B.C."/>
            <person name="Huo N."/>
            <person name="Gu Y.Q."/>
            <person name="Zhou H."/>
            <person name="Devos K.M."/>
            <person name="Bennetzen J.L."/>
            <person name="Unver T."/>
            <person name="Budak H."/>
            <person name="Gulick P.J."/>
            <person name="Galiba G."/>
            <person name="Kalapos B."/>
            <person name="Nelson D.R."/>
            <person name="Li P."/>
            <person name="You F.M."/>
            <person name="Luo M.C."/>
            <person name="Dvorak J."/>
        </authorList>
    </citation>
    <scope>NUCLEOTIDE SEQUENCE [LARGE SCALE GENOMIC DNA]</scope>
    <source>
        <strain evidence="2">cv. AL8/78</strain>
    </source>
</reference>
<dbReference type="Gramene" id="AET6Gv20069000.1">
    <property type="protein sequence ID" value="AET6Gv20069000.1"/>
    <property type="gene ID" value="AET6Gv20069000"/>
</dbReference>
<dbReference type="AlphaFoldDB" id="A0A453MTM7"/>
<sequence>RPSQAMEKPVEEPFSRLTDDLIAEILSRVPYKSLRICECVCPAWRAVVTDPASRRRIAQTLAGFFHIVTDDEAPGFAVSYADLSAFPWASVPKAYPRLPVPPDRTDCFFYPEDSSDGLFLTRVAPPLACVRRDEKFLYMVSNPATGDYFVLPHSGYTGGHRRAYLGFDGDAPTQEFHVFEFVLEKIQALRPTVVRRVNIYSSETGAWVARESQWNGGFTLRCRQPGVFRKGCLHLLTDQSALAIVDAQGLKWRTVPLPTFVDPSIQIFIGKSAGQLLYIDSSDRQGRGSDRFFSISVYALSVGIYQWDVSCPDDIFVPWEPLWKLSNVAPKKRFKVDLALQFTGVHPHANIIFLVSFWDGELIAYDLDHHESTVVYHIHPDYERSRPFLPYVSLLSRLPLDGGMQLATPN</sequence>
<dbReference type="Gene3D" id="1.20.1280.50">
    <property type="match status" value="1"/>
</dbReference>
<reference evidence="2" key="4">
    <citation type="submission" date="2019-03" db="UniProtKB">
        <authorList>
            <consortium name="EnsemblPlants"/>
        </authorList>
    </citation>
    <scope>IDENTIFICATION</scope>
</reference>
<dbReference type="InterPro" id="IPR001810">
    <property type="entry name" value="F-box_dom"/>
</dbReference>
<reference evidence="3" key="1">
    <citation type="journal article" date="2014" name="Science">
        <title>Ancient hybridizations among the ancestral genomes of bread wheat.</title>
        <authorList>
            <consortium name="International Wheat Genome Sequencing Consortium,"/>
            <person name="Marcussen T."/>
            <person name="Sandve S.R."/>
            <person name="Heier L."/>
            <person name="Spannagl M."/>
            <person name="Pfeifer M."/>
            <person name="Jakobsen K.S."/>
            <person name="Wulff B.B."/>
            <person name="Steuernagel B."/>
            <person name="Mayer K.F."/>
            <person name="Olsen O.A."/>
        </authorList>
    </citation>
    <scope>NUCLEOTIDE SEQUENCE [LARGE SCALE GENOMIC DNA]</scope>
    <source>
        <strain evidence="3">cv. AL8/78</strain>
    </source>
</reference>
<dbReference type="InterPro" id="IPR055290">
    <property type="entry name" value="At3g26010-like"/>
</dbReference>
<organism evidence="2 3">
    <name type="scientific">Aegilops tauschii subsp. strangulata</name>
    <name type="common">Goatgrass</name>
    <dbReference type="NCBI Taxonomy" id="200361"/>
    <lineage>
        <taxon>Eukaryota</taxon>
        <taxon>Viridiplantae</taxon>
        <taxon>Streptophyta</taxon>
        <taxon>Embryophyta</taxon>
        <taxon>Tracheophyta</taxon>
        <taxon>Spermatophyta</taxon>
        <taxon>Magnoliopsida</taxon>
        <taxon>Liliopsida</taxon>
        <taxon>Poales</taxon>
        <taxon>Poaceae</taxon>
        <taxon>BOP clade</taxon>
        <taxon>Pooideae</taxon>
        <taxon>Triticodae</taxon>
        <taxon>Triticeae</taxon>
        <taxon>Triticinae</taxon>
        <taxon>Aegilops</taxon>
    </lineage>
</organism>
<proteinExistence type="predicted"/>
<dbReference type="Proteomes" id="UP000015105">
    <property type="component" value="Chromosome 6D"/>
</dbReference>
<feature type="domain" description="F-box" evidence="1">
    <location>
        <begin position="17"/>
        <end position="57"/>
    </location>
</feature>
<dbReference type="InterPro" id="IPR036047">
    <property type="entry name" value="F-box-like_dom_sf"/>
</dbReference>
<protein>
    <recommendedName>
        <fullName evidence="1">F-box domain-containing protein</fullName>
    </recommendedName>
</protein>
<dbReference type="EnsemblPlants" id="AET6Gv20069000.1">
    <property type="protein sequence ID" value="AET6Gv20069000.1"/>
    <property type="gene ID" value="AET6Gv20069000"/>
</dbReference>
<dbReference type="PANTHER" id="PTHR35546">
    <property type="entry name" value="F-BOX PROTEIN INTERACTION DOMAIN PROTEIN-RELATED"/>
    <property type="match status" value="1"/>
</dbReference>
<name>A0A453MTM7_AEGTS</name>
<dbReference type="Pfam" id="PF00646">
    <property type="entry name" value="F-box"/>
    <property type="match status" value="1"/>
</dbReference>
<evidence type="ECO:0000259" key="1">
    <source>
        <dbReference type="SMART" id="SM00256"/>
    </source>
</evidence>
<accession>A0A453MTM7</accession>
<dbReference type="STRING" id="200361.A0A453MTM7"/>
<dbReference type="SMART" id="SM00256">
    <property type="entry name" value="FBOX"/>
    <property type="match status" value="1"/>
</dbReference>
<reference evidence="3" key="2">
    <citation type="journal article" date="2017" name="Nat. Plants">
        <title>The Aegilops tauschii genome reveals multiple impacts of transposons.</title>
        <authorList>
            <person name="Zhao G."/>
            <person name="Zou C."/>
            <person name="Li K."/>
            <person name="Wang K."/>
            <person name="Li T."/>
            <person name="Gao L."/>
            <person name="Zhang X."/>
            <person name="Wang H."/>
            <person name="Yang Z."/>
            <person name="Liu X."/>
            <person name="Jiang W."/>
            <person name="Mao L."/>
            <person name="Kong X."/>
            <person name="Jiao Y."/>
            <person name="Jia J."/>
        </authorList>
    </citation>
    <scope>NUCLEOTIDE SEQUENCE [LARGE SCALE GENOMIC DNA]</scope>
    <source>
        <strain evidence="3">cv. AL8/78</strain>
    </source>
</reference>
<evidence type="ECO:0000313" key="2">
    <source>
        <dbReference type="EnsemblPlants" id="AET6Gv20069000.1"/>
    </source>
</evidence>
<dbReference type="SUPFAM" id="SSF81383">
    <property type="entry name" value="F-box domain"/>
    <property type="match status" value="1"/>
</dbReference>
<evidence type="ECO:0000313" key="3">
    <source>
        <dbReference type="Proteomes" id="UP000015105"/>
    </source>
</evidence>
<keyword evidence="3" id="KW-1185">Reference proteome</keyword>